<organism evidence="5 6">
    <name type="scientific">Loigolactobacillus binensis</name>
    <dbReference type="NCBI Taxonomy" id="2559922"/>
    <lineage>
        <taxon>Bacteria</taxon>
        <taxon>Bacillati</taxon>
        <taxon>Bacillota</taxon>
        <taxon>Bacilli</taxon>
        <taxon>Lactobacillales</taxon>
        <taxon>Lactobacillaceae</taxon>
        <taxon>Loigolactobacillus</taxon>
    </lineage>
</organism>
<feature type="domain" description="ABC transporter" evidence="4">
    <location>
        <begin position="2"/>
        <end position="228"/>
    </location>
</feature>
<dbReference type="Gene3D" id="3.40.50.300">
    <property type="entry name" value="P-loop containing nucleotide triphosphate hydrolases"/>
    <property type="match status" value="1"/>
</dbReference>
<dbReference type="Proteomes" id="UP001597104">
    <property type="component" value="Unassembled WGS sequence"/>
</dbReference>
<dbReference type="PROSITE" id="PS50893">
    <property type="entry name" value="ABC_TRANSPORTER_2"/>
    <property type="match status" value="1"/>
</dbReference>
<dbReference type="SMART" id="SM00382">
    <property type="entry name" value="AAA"/>
    <property type="match status" value="1"/>
</dbReference>
<dbReference type="EMBL" id="JBHTIO010000017">
    <property type="protein sequence ID" value="MFD0896834.1"/>
    <property type="molecule type" value="Genomic_DNA"/>
</dbReference>
<keyword evidence="1" id="KW-0813">Transport</keyword>
<dbReference type="RefSeq" id="WP_137637138.1">
    <property type="nucleotide sequence ID" value="NZ_BJDN01000005.1"/>
</dbReference>
<evidence type="ECO:0000256" key="3">
    <source>
        <dbReference type="ARBA" id="ARBA00022840"/>
    </source>
</evidence>
<dbReference type="PANTHER" id="PTHR42939">
    <property type="entry name" value="ABC TRANSPORTER ATP-BINDING PROTEIN ALBC-RELATED"/>
    <property type="match status" value="1"/>
</dbReference>
<evidence type="ECO:0000259" key="4">
    <source>
        <dbReference type="PROSITE" id="PS50893"/>
    </source>
</evidence>
<dbReference type="InterPro" id="IPR003593">
    <property type="entry name" value="AAA+_ATPase"/>
</dbReference>
<dbReference type="InterPro" id="IPR051782">
    <property type="entry name" value="ABC_Transporter_VariousFunc"/>
</dbReference>
<sequence length="285" mass="31162">MLTINGLQKHYPDFDLDVSFNVPDGQIVGLIGRNGAGKSTTFQTILGLIQPDSGELKLFGHPLNTLTATDKAKIGATFPDSFFAETLTINALSKILAATYTTAFDATAFLHTAAQQQLPLNKPLRDFSTGMKAKVKLLVALSHQAQFLVLDEPTSGLDVVVRQEIIGLLQDYLAADESRSILISSHISSDLEQLADVIIMIDAGKIVLQEDTDVLLNDYGIIKVTADAFATLDKKQLIATRKTAYGYAGLTNQRQYYQENYPQLAIEKGSLDELLLLLTKEDDVQ</sequence>
<dbReference type="CDD" id="cd03230">
    <property type="entry name" value="ABC_DR_subfamily_A"/>
    <property type="match status" value="1"/>
</dbReference>
<dbReference type="PANTHER" id="PTHR42939:SF3">
    <property type="entry name" value="ABC TRANSPORTER ATP-BINDING COMPONENT"/>
    <property type="match status" value="1"/>
</dbReference>
<protein>
    <submittedName>
        <fullName evidence="5">ATP-binding cassette domain-containing protein</fullName>
    </submittedName>
</protein>
<comment type="caution">
    <text evidence="5">The sequence shown here is derived from an EMBL/GenBank/DDBJ whole genome shotgun (WGS) entry which is preliminary data.</text>
</comment>
<keyword evidence="2" id="KW-0547">Nucleotide-binding</keyword>
<dbReference type="InterPro" id="IPR027417">
    <property type="entry name" value="P-loop_NTPase"/>
</dbReference>
<dbReference type="InterPro" id="IPR003439">
    <property type="entry name" value="ABC_transporter-like_ATP-bd"/>
</dbReference>
<reference evidence="6" key="1">
    <citation type="journal article" date="2019" name="Int. J. Syst. Evol. Microbiol.">
        <title>The Global Catalogue of Microorganisms (GCM) 10K type strain sequencing project: providing services to taxonomists for standard genome sequencing and annotation.</title>
        <authorList>
            <consortium name="The Broad Institute Genomics Platform"/>
            <consortium name="The Broad Institute Genome Sequencing Center for Infectious Disease"/>
            <person name="Wu L."/>
            <person name="Ma J."/>
        </authorList>
    </citation>
    <scope>NUCLEOTIDE SEQUENCE [LARGE SCALE GENOMIC DNA]</scope>
    <source>
        <strain evidence="6">CCM 8925</strain>
    </source>
</reference>
<dbReference type="GO" id="GO:0005524">
    <property type="term" value="F:ATP binding"/>
    <property type="evidence" value="ECO:0007669"/>
    <property type="project" value="UniProtKB-KW"/>
</dbReference>
<dbReference type="SUPFAM" id="SSF52540">
    <property type="entry name" value="P-loop containing nucleoside triphosphate hydrolases"/>
    <property type="match status" value="1"/>
</dbReference>
<evidence type="ECO:0000313" key="5">
    <source>
        <dbReference type="EMBL" id="MFD0896834.1"/>
    </source>
</evidence>
<evidence type="ECO:0000313" key="6">
    <source>
        <dbReference type="Proteomes" id="UP001597104"/>
    </source>
</evidence>
<accession>A0ABW3ECF3</accession>
<gene>
    <name evidence="5" type="ORF">ACFQZ7_03665</name>
</gene>
<proteinExistence type="predicted"/>
<dbReference type="Pfam" id="PF00005">
    <property type="entry name" value="ABC_tran"/>
    <property type="match status" value="1"/>
</dbReference>
<evidence type="ECO:0000256" key="2">
    <source>
        <dbReference type="ARBA" id="ARBA00022741"/>
    </source>
</evidence>
<keyword evidence="6" id="KW-1185">Reference proteome</keyword>
<evidence type="ECO:0000256" key="1">
    <source>
        <dbReference type="ARBA" id="ARBA00022448"/>
    </source>
</evidence>
<keyword evidence="3 5" id="KW-0067">ATP-binding</keyword>
<name>A0ABW3ECF3_9LACO</name>